<reference evidence="3" key="1">
    <citation type="submission" date="2021-01" db="EMBL/GenBank/DDBJ databases">
        <authorList>
            <person name="Corre E."/>
            <person name="Pelletier E."/>
            <person name="Niang G."/>
            <person name="Scheremetjew M."/>
            <person name="Finn R."/>
            <person name="Kale V."/>
            <person name="Holt S."/>
            <person name="Cochrane G."/>
            <person name="Meng A."/>
            <person name="Brown T."/>
            <person name="Cohen L."/>
        </authorList>
    </citation>
    <scope>NUCLEOTIDE SEQUENCE</scope>
    <source>
        <strain evidence="3">CCAC1681</strain>
    </source>
</reference>
<dbReference type="PANTHER" id="PTHR12683:SF13">
    <property type="entry name" value="CDK-ACTIVATING KINASE ASSEMBLY FACTOR MAT1"/>
    <property type="match status" value="1"/>
</dbReference>
<dbReference type="AlphaFoldDB" id="A0A7S0CTE1"/>
<dbReference type="Pfam" id="PF06391">
    <property type="entry name" value="MAT1"/>
    <property type="match status" value="1"/>
</dbReference>
<feature type="region of interest" description="Disordered" evidence="1">
    <location>
        <begin position="73"/>
        <end position="150"/>
    </location>
</feature>
<evidence type="ECO:0000259" key="2">
    <source>
        <dbReference type="Pfam" id="PF06391"/>
    </source>
</evidence>
<organism evidence="3">
    <name type="scientific">Micromonas pusilla</name>
    <name type="common">Picoplanktonic green alga</name>
    <name type="synonym">Chromulina pusilla</name>
    <dbReference type="NCBI Taxonomy" id="38833"/>
    <lineage>
        <taxon>Eukaryota</taxon>
        <taxon>Viridiplantae</taxon>
        <taxon>Chlorophyta</taxon>
        <taxon>Mamiellophyceae</taxon>
        <taxon>Mamiellales</taxon>
        <taxon>Mamiellaceae</taxon>
        <taxon>Micromonas</taxon>
    </lineage>
</organism>
<dbReference type="GO" id="GO:0005675">
    <property type="term" value="C:transcription factor TFIIH holo complex"/>
    <property type="evidence" value="ECO:0007669"/>
    <property type="project" value="TreeGrafter"/>
</dbReference>
<name>A0A7S0CTE1_MICPS</name>
<dbReference type="GO" id="GO:0006357">
    <property type="term" value="P:regulation of transcription by RNA polymerase II"/>
    <property type="evidence" value="ECO:0007669"/>
    <property type="project" value="TreeGrafter"/>
</dbReference>
<feature type="region of interest" description="Disordered" evidence="1">
    <location>
        <begin position="186"/>
        <end position="205"/>
    </location>
</feature>
<feature type="compositionally biased region" description="Basic and acidic residues" evidence="1">
    <location>
        <begin position="73"/>
        <end position="86"/>
    </location>
</feature>
<feature type="domain" description="MAT1 centre" evidence="2">
    <location>
        <begin position="7"/>
        <end position="90"/>
    </location>
</feature>
<dbReference type="InterPro" id="IPR015877">
    <property type="entry name" value="MAT1_centre"/>
</dbReference>
<accession>A0A7S0CTE1</accession>
<evidence type="ECO:0000313" key="3">
    <source>
        <dbReference type="EMBL" id="CAD8433446.1"/>
    </source>
</evidence>
<proteinExistence type="predicted"/>
<gene>
    <name evidence="3" type="ORF">MSP1401_LOCUS2544</name>
</gene>
<evidence type="ECO:0000256" key="1">
    <source>
        <dbReference type="SAM" id="MobiDB-lite"/>
    </source>
</evidence>
<dbReference type="EMBL" id="HBEN01003127">
    <property type="protein sequence ID" value="CAD8433446.1"/>
    <property type="molecule type" value="Transcribed_RNA"/>
</dbReference>
<protein>
    <recommendedName>
        <fullName evidence="2">MAT1 centre domain-containing protein</fullName>
    </recommendedName>
</protein>
<sequence length="240" mass="26056">MTALTLGREVQVRARIKSIYNKRQSDFSALKEYNDYLEEVEELIFNLCEGVETRATETKIEAYRRDNAADIARRQQRNAEEDRRLGELAGTRRAGDGETAPKDPGADPWAPRRMSADVSDLDETPGPGAGGNARERKSDGFETNPRGFGGLFGYTPGSQTAHKQQVVPVPATAAPVPMSAGKLMEGGHGRHAHHPGWDDAASDPAARAKREADIAKACGVDLLKLGRQRAAQEALTSVFC</sequence>
<dbReference type="PANTHER" id="PTHR12683">
    <property type="entry name" value="CDK-ACTIVATING KINASE ASSEMBLY FACTOR MAT1"/>
    <property type="match status" value="1"/>
</dbReference>
<dbReference type="GO" id="GO:0006281">
    <property type="term" value="P:DNA repair"/>
    <property type="evidence" value="ECO:0007669"/>
    <property type="project" value="TreeGrafter"/>
</dbReference>
<feature type="compositionally biased region" description="Basic and acidic residues" evidence="1">
    <location>
        <begin position="93"/>
        <end position="105"/>
    </location>
</feature>